<organism evidence="7 8">
    <name type="scientific">Fragilariopsis cylindrus CCMP1102</name>
    <dbReference type="NCBI Taxonomy" id="635003"/>
    <lineage>
        <taxon>Eukaryota</taxon>
        <taxon>Sar</taxon>
        <taxon>Stramenopiles</taxon>
        <taxon>Ochrophyta</taxon>
        <taxon>Bacillariophyta</taxon>
        <taxon>Bacillariophyceae</taxon>
        <taxon>Bacillariophycidae</taxon>
        <taxon>Bacillariales</taxon>
        <taxon>Bacillariaceae</taxon>
        <taxon>Fragilariopsis</taxon>
    </lineage>
</organism>
<evidence type="ECO:0000256" key="5">
    <source>
        <dbReference type="SAM" id="MobiDB-lite"/>
    </source>
</evidence>
<gene>
    <name evidence="7" type="ORF">FRACYDRAFT_184780</name>
</gene>
<dbReference type="Proteomes" id="UP000095751">
    <property type="component" value="Unassembled WGS sequence"/>
</dbReference>
<evidence type="ECO:0000313" key="8">
    <source>
        <dbReference type="Proteomes" id="UP000095751"/>
    </source>
</evidence>
<feature type="region of interest" description="Disordered" evidence="5">
    <location>
        <begin position="129"/>
        <end position="153"/>
    </location>
</feature>
<dbReference type="InterPro" id="IPR036390">
    <property type="entry name" value="WH_DNA-bd_sf"/>
</dbReference>
<reference evidence="7 8" key="1">
    <citation type="submission" date="2016-09" db="EMBL/GenBank/DDBJ databases">
        <title>Extensive genetic diversity and differential bi-allelic expression allows diatom success in the polar Southern Ocean.</title>
        <authorList>
            <consortium name="DOE Joint Genome Institute"/>
            <person name="Mock T."/>
            <person name="Otillar R.P."/>
            <person name="Strauss J."/>
            <person name="Dupont C."/>
            <person name="Frickenhaus S."/>
            <person name="Maumus F."/>
            <person name="Mcmullan M."/>
            <person name="Sanges R."/>
            <person name="Schmutz J."/>
            <person name="Toseland A."/>
            <person name="Valas R."/>
            <person name="Veluchamy A."/>
            <person name="Ward B.J."/>
            <person name="Allen A."/>
            <person name="Barry K."/>
            <person name="Falciatore A."/>
            <person name="Ferrante M."/>
            <person name="Fortunato A.E."/>
            <person name="Gloeckner G."/>
            <person name="Gruber A."/>
            <person name="Hipkin R."/>
            <person name="Janech M."/>
            <person name="Kroth P."/>
            <person name="Leese F."/>
            <person name="Lindquist E."/>
            <person name="Lyon B.R."/>
            <person name="Martin J."/>
            <person name="Mayer C."/>
            <person name="Parker M."/>
            <person name="Quesneville H."/>
            <person name="Raymond J."/>
            <person name="Uhlig C."/>
            <person name="Valentin K.U."/>
            <person name="Worden A.Z."/>
            <person name="Armbrust E.V."/>
            <person name="Bowler C."/>
            <person name="Green B."/>
            <person name="Moulton V."/>
            <person name="Van Oosterhout C."/>
            <person name="Grigoriev I."/>
        </authorList>
    </citation>
    <scope>NUCLEOTIDE SEQUENCE [LARGE SCALE GENOMIC DNA]</scope>
    <source>
        <strain evidence="7 8">CCMP1102</strain>
    </source>
</reference>
<evidence type="ECO:0000256" key="4">
    <source>
        <dbReference type="RuleBase" id="RU004020"/>
    </source>
</evidence>
<protein>
    <recommendedName>
        <fullName evidence="6">HSF-type DNA-binding domain-containing protein</fullName>
    </recommendedName>
</protein>
<evidence type="ECO:0000256" key="2">
    <source>
        <dbReference type="ARBA" id="ARBA00023125"/>
    </source>
</evidence>
<evidence type="ECO:0000259" key="6">
    <source>
        <dbReference type="SMART" id="SM00415"/>
    </source>
</evidence>
<dbReference type="GO" id="GO:0003700">
    <property type="term" value="F:DNA-binding transcription factor activity"/>
    <property type="evidence" value="ECO:0007669"/>
    <property type="project" value="InterPro"/>
</dbReference>
<keyword evidence="2" id="KW-0238">DNA-binding</keyword>
<dbReference type="EMBL" id="KV784357">
    <property type="protein sequence ID" value="OEU17144.1"/>
    <property type="molecule type" value="Genomic_DNA"/>
</dbReference>
<dbReference type="FunFam" id="1.10.10.10:FF:000479">
    <property type="entry name" value="Predicted protein"/>
    <property type="match status" value="1"/>
</dbReference>
<dbReference type="InterPro" id="IPR036388">
    <property type="entry name" value="WH-like_DNA-bd_sf"/>
</dbReference>
<keyword evidence="3" id="KW-0539">Nucleus</keyword>
<dbReference type="SMART" id="SM00415">
    <property type="entry name" value="HSF"/>
    <property type="match status" value="1"/>
</dbReference>
<comment type="subcellular location">
    <subcellularLocation>
        <location evidence="1">Nucleus</location>
    </subcellularLocation>
</comment>
<dbReference type="PRINTS" id="PR00056">
    <property type="entry name" value="HSFDOMAIN"/>
</dbReference>
<proteinExistence type="inferred from homology"/>
<dbReference type="PANTHER" id="PTHR10015:SF206">
    <property type="entry name" value="HSF-TYPE DNA-BINDING DOMAIN-CONTAINING PROTEIN"/>
    <property type="match status" value="1"/>
</dbReference>
<dbReference type="GO" id="GO:0005634">
    <property type="term" value="C:nucleus"/>
    <property type="evidence" value="ECO:0007669"/>
    <property type="project" value="UniProtKB-SubCell"/>
</dbReference>
<evidence type="ECO:0000256" key="3">
    <source>
        <dbReference type="ARBA" id="ARBA00023242"/>
    </source>
</evidence>
<sequence>MAGVSYRDYSNEQPQPEERDCWALSTRTTSSPVFPLKLHETLTQIDKDGYDDIIGWLPHGRSFKIHKQKEFTDIILPRYFVMTKKSSFLRQLNLYSFNRFSGTSPNKGSYYHEKFLRGKKFLTRRMTRQKVNGNRIRSAGNPEKEPDLSSYSVCNGNRIRSEKL</sequence>
<dbReference type="InParanoid" id="A0A1E7FG80"/>
<dbReference type="AlphaFoldDB" id="A0A1E7FG80"/>
<evidence type="ECO:0000313" key="7">
    <source>
        <dbReference type="EMBL" id="OEU17144.1"/>
    </source>
</evidence>
<evidence type="ECO:0000256" key="1">
    <source>
        <dbReference type="ARBA" id="ARBA00004123"/>
    </source>
</evidence>
<dbReference type="SUPFAM" id="SSF46785">
    <property type="entry name" value="Winged helix' DNA-binding domain"/>
    <property type="match status" value="1"/>
</dbReference>
<dbReference type="Gene3D" id="1.10.10.10">
    <property type="entry name" value="Winged helix-like DNA-binding domain superfamily/Winged helix DNA-binding domain"/>
    <property type="match status" value="1"/>
</dbReference>
<dbReference type="GO" id="GO:0043565">
    <property type="term" value="F:sequence-specific DNA binding"/>
    <property type="evidence" value="ECO:0007669"/>
    <property type="project" value="InterPro"/>
</dbReference>
<dbReference type="PANTHER" id="PTHR10015">
    <property type="entry name" value="HEAT SHOCK TRANSCRIPTION FACTOR"/>
    <property type="match status" value="1"/>
</dbReference>
<comment type="similarity">
    <text evidence="4">Belongs to the HSF family.</text>
</comment>
<keyword evidence="8" id="KW-1185">Reference proteome</keyword>
<dbReference type="OrthoDB" id="60033at2759"/>
<dbReference type="Pfam" id="PF00447">
    <property type="entry name" value="HSF_DNA-bind"/>
    <property type="match status" value="1"/>
</dbReference>
<feature type="domain" description="HSF-type DNA-binding" evidence="6">
    <location>
        <begin position="30"/>
        <end position="129"/>
    </location>
</feature>
<name>A0A1E7FG80_9STRA</name>
<accession>A0A1E7FG80</accession>
<dbReference type="InterPro" id="IPR000232">
    <property type="entry name" value="HSF_DNA-bd"/>
</dbReference>
<dbReference type="KEGG" id="fcy:FRACYDRAFT_184780"/>